<evidence type="ECO:0000313" key="1">
    <source>
        <dbReference type="EMBL" id="EZQ02400.1"/>
    </source>
</evidence>
<evidence type="ECO:0000313" key="2">
    <source>
        <dbReference type="Proteomes" id="UP000024332"/>
    </source>
</evidence>
<organism evidence="1 2">
    <name type="scientific">Candidatus Acidianus copahuensis</name>
    <dbReference type="NCBI Taxonomy" id="1160895"/>
    <lineage>
        <taxon>Archaea</taxon>
        <taxon>Thermoproteota</taxon>
        <taxon>Thermoprotei</taxon>
        <taxon>Sulfolobales</taxon>
        <taxon>Sulfolobaceae</taxon>
        <taxon>Acidianus</taxon>
    </lineage>
</organism>
<accession>A0A031LJI7</accession>
<comment type="caution">
    <text evidence="1">The sequence shown here is derived from an EMBL/GenBank/DDBJ whole genome shotgun (WGS) entry which is preliminary data.</text>
</comment>
<dbReference type="STRING" id="1160895.CM19_10435"/>
<dbReference type="InterPro" id="IPR009563">
    <property type="entry name" value="SSSCA1"/>
</dbReference>
<dbReference type="NCBIfam" id="NF001644">
    <property type="entry name" value="PRK00420.1-1"/>
    <property type="match status" value="1"/>
</dbReference>
<dbReference type="RefSeq" id="WP_048100291.1">
    <property type="nucleotide sequence ID" value="NZ_JFZT01000050.1"/>
</dbReference>
<dbReference type="AlphaFoldDB" id="A0A031LJI7"/>
<dbReference type="Pfam" id="PF06677">
    <property type="entry name" value="Auto_anti-p27"/>
    <property type="match status" value="1"/>
</dbReference>
<gene>
    <name evidence="1" type="ORF">CM19_10435</name>
</gene>
<keyword evidence="2" id="KW-1185">Reference proteome</keyword>
<reference evidence="1 2" key="1">
    <citation type="submission" date="2014-03" db="EMBL/GenBank/DDBJ databases">
        <title>Draft genome sequence of the novel thermoacidophilic archaea Acidianus copahuensis ALE1 strain, isolated from Copahue volcanic area in Neuquen Argentina.</title>
        <authorList>
            <person name="Urbieta M.S."/>
            <person name="Rascovan N."/>
            <person name="Castro C."/>
            <person name="Revale S."/>
            <person name="Giaveno M.A."/>
            <person name="Vazquez M.P."/>
            <person name="Donati E.R."/>
        </authorList>
    </citation>
    <scope>NUCLEOTIDE SEQUENCE [LARGE SCALE GENOMIC DNA]</scope>
    <source>
        <strain evidence="1 2">ALE1</strain>
    </source>
</reference>
<proteinExistence type="predicted"/>
<protein>
    <submittedName>
        <fullName evidence="1">Uncharacterized protein</fullName>
    </submittedName>
</protein>
<dbReference type="Proteomes" id="UP000024332">
    <property type="component" value="Unassembled WGS sequence"/>
</dbReference>
<name>A0A031LJI7_9CREN</name>
<dbReference type="OrthoDB" id="26305at2157"/>
<dbReference type="EMBL" id="JFZT01000050">
    <property type="protein sequence ID" value="EZQ02400.1"/>
    <property type="molecule type" value="Genomic_DNA"/>
</dbReference>
<sequence length="115" mass="12903">MSEGSVKKAAELLRQGAVMLTDSCPICNYPLFRTKSGDVVCPTHGKVYLVKNDEEEARVKRDIALDSTESILIDGLFTVAKKVKDDPMDTDAIVQVIRYLDAIERLRKINPKQHQ</sequence>